<sequence length="247" mass="27618">MAKFCTKCGKPLKDGKPCDCEKNKKEEVNTNNIGENIINILKEIFITPFDTIKKYSNTNNIKLAFILSGISALVFGLFAYLFMDSLNKGLTEDINELSNALGGSLYSVSNVPFFEPFIIGVITMIAFLFALCLMSRLFMSTVFKSEKRFRDYLALYGNATSITILTMILACIGCFISYKVGIVIALIGTILYFVSTTQTLLKHYEINKERIPYSLALTITTTYIITFIVLVIAVSTVIANQTSTMYY</sequence>
<reference evidence="2" key="2">
    <citation type="journal article" date="2021" name="PeerJ">
        <title>Extensive microbial diversity within the chicken gut microbiome revealed by metagenomics and culture.</title>
        <authorList>
            <person name="Gilroy R."/>
            <person name="Ravi A."/>
            <person name="Getino M."/>
            <person name="Pursley I."/>
            <person name="Horton D.L."/>
            <person name="Alikhan N.F."/>
            <person name="Baker D."/>
            <person name="Gharbi K."/>
            <person name="Hall N."/>
            <person name="Watson M."/>
            <person name="Adriaenssens E.M."/>
            <person name="Foster-Nyarko E."/>
            <person name="Jarju S."/>
            <person name="Secka A."/>
            <person name="Antonio M."/>
            <person name="Oren A."/>
            <person name="Chaudhuri R.R."/>
            <person name="La Ragione R."/>
            <person name="Hildebrand F."/>
            <person name="Pallen M.J."/>
        </authorList>
    </citation>
    <scope>NUCLEOTIDE SEQUENCE</scope>
    <source>
        <strain evidence="2">CHK184-20233</strain>
    </source>
</reference>
<organism evidence="2 3">
    <name type="scientific">Candidatus Onthousia excrementipullorum</name>
    <dbReference type="NCBI Taxonomy" id="2840884"/>
    <lineage>
        <taxon>Bacteria</taxon>
        <taxon>Bacillati</taxon>
        <taxon>Bacillota</taxon>
        <taxon>Bacilli</taxon>
        <taxon>Candidatus Onthousia</taxon>
    </lineage>
</organism>
<protein>
    <recommendedName>
        <fullName evidence="4">Yip1 domain-containing protein</fullName>
    </recommendedName>
</protein>
<feature type="transmembrane region" description="Helical" evidence="1">
    <location>
        <begin position="113"/>
        <end position="133"/>
    </location>
</feature>
<accession>A0A9D1J2K2</accession>
<feature type="transmembrane region" description="Helical" evidence="1">
    <location>
        <begin position="213"/>
        <end position="239"/>
    </location>
</feature>
<keyword evidence="1" id="KW-0812">Transmembrane</keyword>
<feature type="transmembrane region" description="Helical" evidence="1">
    <location>
        <begin position="63"/>
        <end position="83"/>
    </location>
</feature>
<feature type="transmembrane region" description="Helical" evidence="1">
    <location>
        <begin position="153"/>
        <end position="176"/>
    </location>
</feature>
<name>A0A9D1J2K2_9FIRM</name>
<evidence type="ECO:0008006" key="4">
    <source>
        <dbReference type="Google" id="ProtNLM"/>
    </source>
</evidence>
<dbReference type="AlphaFoldDB" id="A0A9D1J2K2"/>
<proteinExistence type="predicted"/>
<evidence type="ECO:0000313" key="2">
    <source>
        <dbReference type="EMBL" id="HIR58567.1"/>
    </source>
</evidence>
<feature type="transmembrane region" description="Helical" evidence="1">
    <location>
        <begin position="182"/>
        <end position="201"/>
    </location>
</feature>
<evidence type="ECO:0000313" key="3">
    <source>
        <dbReference type="Proteomes" id="UP000824232"/>
    </source>
</evidence>
<comment type="caution">
    <text evidence="2">The sequence shown here is derived from an EMBL/GenBank/DDBJ whole genome shotgun (WGS) entry which is preliminary data.</text>
</comment>
<keyword evidence="1" id="KW-1133">Transmembrane helix</keyword>
<dbReference type="EMBL" id="DVHC01000010">
    <property type="protein sequence ID" value="HIR58567.1"/>
    <property type="molecule type" value="Genomic_DNA"/>
</dbReference>
<reference evidence="2" key="1">
    <citation type="submission" date="2020-10" db="EMBL/GenBank/DDBJ databases">
        <authorList>
            <person name="Gilroy R."/>
        </authorList>
    </citation>
    <scope>NUCLEOTIDE SEQUENCE</scope>
    <source>
        <strain evidence="2">CHK184-20233</strain>
    </source>
</reference>
<gene>
    <name evidence="2" type="ORF">IAB38_00805</name>
</gene>
<evidence type="ECO:0000256" key="1">
    <source>
        <dbReference type="SAM" id="Phobius"/>
    </source>
</evidence>
<keyword evidence="1" id="KW-0472">Membrane</keyword>
<dbReference type="Proteomes" id="UP000824232">
    <property type="component" value="Unassembled WGS sequence"/>
</dbReference>